<dbReference type="Proteomes" id="UP000789920">
    <property type="component" value="Unassembled WGS sequence"/>
</dbReference>
<gene>
    <name evidence="1" type="ORF">RPERSI_LOCUS16345</name>
</gene>
<evidence type="ECO:0000313" key="1">
    <source>
        <dbReference type="EMBL" id="CAG8770520.1"/>
    </source>
</evidence>
<accession>A0ACA9QZQ8</accession>
<sequence>DKYQEITHLSRYPVHDKYLLVGGGIFKLCIPTSLLTRKIYRLHEDL</sequence>
<keyword evidence="2" id="KW-1185">Reference proteome</keyword>
<protein>
    <submittedName>
        <fullName evidence="1">33421_t:CDS:1</fullName>
    </submittedName>
</protein>
<reference evidence="1" key="1">
    <citation type="submission" date="2021-06" db="EMBL/GenBank/DDBJ databases">
        <authorList>
            <person name="Kallberg Y."/>
            <person name="Tangrot J."/>
            <person name="Rosling A."/>
        </authorList>
    </citation>
    <scope>NUCLEOTIDE SEQUENCE</scope>
    <source>
        <strain evidence="1">MA461A</strain>
    </source>
</reference>
<evidence type="ECO:0000313" key="2">
    <source>
        <dbReference type="Proteomes" id="UP000789920"/>
    </source>
</evidence>
<feature type="non-terminal residue" evidence="1">
    <location>
        <position position="1"/>
    </location>
</feature>
<name>A0ACA9QZQ8_9GLOM</name>
<proteinExistence type="predicted"/>
<dbReference type="EMBL" id="CAJVQC010040290">
    <property type="protein sequence ID" value="CAG8770520.1"/>
    <property type="molecule type" value="Genomic_DNA"/>
</dbReference>
<comment type="caution">
    <text evidence="1">The sequence shown here is derived from an EMBL/GenBank/DDBJ whole genome shotgun (WGS) entry which is preliminary data.</text>
</comment>
<organism evidence="1 2">
    <name type="scientific">Racocetra persica</name>
    <dbReference type="NCBI Taxonomy" id="160502"/>
    <lineage>
        <taxon>Eukaryota</taxon>
        <taxon>Fungi</taxon>
        <taxon>Fungi incertae sedis</taxon>
        <taxon>Mucoromycota</taxon>
        <taxon>Glomeromycotina</taxon>
        <taxon>Glomeromycetes</taxon>
        <taxon>Diversisporales</taxon>
        <taxon>Gigasporaceae</taxon>
        <taxon>Racocetra</taxon>
    </lineage>
</organism>